<dbReference type="GO" id="GO:0051536">
    <property type="term" value="F:iron-sulfur cluster binding"/>
    <property type="evidence" value="ECO:0007669"/>
    <property type="project" value="InterPro"/>
</dbReference>
<dbReference type="GO" id="GO:0016226">
    <property type="term" value="P:iron-sulfur cluster assembly"/>
    <property type="evidence" value="ECO:0007669"/>
    <property type="project" value="InterPro"/>
</dbReference>
<organism evidence="3">
    <name type="scientific">candidate division WOR-3 bacterium</name>
    <dbReference type="NCBI Taxonomy" id="2052148"/>
    <lineage>
        <taxon>Bacteria</taxon>
        <taxon>Bacteria division WOR-3</taxon>
    </lineage>
</organism>
<dbReference type="PANTHER" id="PTHR11178">
    <property type="entry name" value="IRON-SULFUR CLUSTER SCAFFOLD PROTEIN NFU-RELATED"/>
    <property type="match status" value="1"/>
</dbReference>
<dbReference type="SUPFAM" id="SSF117916">
    <property type="entry name" value="Fe-S cluster assembly (FSCA) domain-like"/>
    <property type="match status" value="1"/>
</dbReference>
<evidence type="ECO:0000259" key="2">
    <source>
        <dbReference type="Pfam" id="PF01106"/>
    </source>
</evidence>
<sequence length="83" mass="9251">MLKEKVEKVIEEKIKPYLAAEGGDIQLIEAREDGVVKVSLKGLCATCPMATFTLKGFVEKVLKREISEVKEVLTEEEEIKGDV</sequence>
<dbReference type="InterPro" id="IPR001075">
    <property type="entry name" value="NIF_FeS_clus_asmbl_NifU_C"/>
</dbReference>
<gene>
    <name evidence="3" type="ORF">ENX07_06695</name>
</gene>
<evidence type="ECO:0000256" key="1">
    <source>
        <dbReference type="ARBA" id="ARBA00006420"/>
    </source>
</evidence>
<proteinExistence type="inferred from homology"/>
<comment type="similarity">
    <text evidence="1">Belongs to the NifU family.</text>
</comment>
<dbReference type="PANTHER" id="PTHR11178:SF1">
    <property type="entry name" value="NFU1 IRON-SULFUR CLUSTER SCAFFOLD HOMOLOG, MITOCHONDRIAL"/>
    <property type="match status" value="1"/>
</dbReference>
<evidence type="ECO:0000313" key="3">
    <source>
        <dbReference type="EMBL" id="HGE99734.1"/>
    </source>
</evidence>
<dbReference type="GO" id="GO:0005506">
    <property type="term" value="F:iron ion binding"/>
    <property type="evidence" value="ECO:0007669"/>
    <property type="project" value="InterPro"/>
</dbReference>
<name>A0A7C3YTH0_UNCW3</name>
<feature type="domain" description="NIF system FeS cluster assembly NifU C-terminal" evidence="2">
    <location>
        <begin position="6"/>
        <end position="72"/>
    </location>
</feature>
<protein>
    <submittedName>
        <fullName evidence="3">NifU family protein</fullName>
    </submittedName>
</protein>
<comment type="caution">
    <text evidence="3">The sequence shown here is derived from an EMBL/GenBank/DDBJ whole genome shotgun (WGS) entry which is preliminary data.</text>
</comment>
<accession>A0A7C3YTH0</accession>
<dbReference type="InterPro" id="IPR034904">
    <property type="entry name" value="FSCA_dom_sf"/>
</dbReference>
<dbReference type="Pfam" id="PF01106">
    <property type="entry name" value="NifU"/>
    <property type="match status" value="1"/>
</dbReference>
<dbReference type="AlphaFoldDB" id="A0A7C3YTH0"/>
<dbReference type="Gene3D" id="3.30.300.130">
    <property type="entry name" value="Fe-S cluster assembly (FSCA)"/>
    <property type="match status" value="1"/>
</dbReference>
<dbReference type="EMBL" id="DTMQ01000041">
    <property type="protein sequence ID" value="HGE99734.1"/>
    <property type="molecule type" value="Genomic_DNA"/>
</dbReference>
<reference evidence="3" key="1">
    <citation type="journal article" date="2020" name="mSystems">
        <title>Genome- and Community-Level Interaction Insights into Carbon Utilization and Element Cycling Functions of Hydrothermarchaeota in Hydrothermal Sediment.</title>
        <authorList>
            <person name="Zhou Z."/>
            <person name="Liu Y."/>
            <person name="Xu W."/>
            <person name="Pan J."/>
            <person name="Luo Z.H."/>
            <person name="Li M."/>
        </authorList>
    </citation>
    <scope>NUCLEOTIDE SEQUENCE [LARGE SCALE GENOMIC DNA]</scope>
    <source>
        <strain evidence="3">SpSt-906</strain>
    </source>
</reference>